<evidence type="ECO:0000313" key="5">
    <source>
        <dbReference type="EMBL" id="KKW15054.1"/>
    </source>
</evidence>
<keyword evidence="2 3" id="KW-0067">ATP-binding</keyword>
<keyword evidence="1 3" id="KW-0547">Nucleotide-binding</keyword>
<name>A0A0G1Z7U8_9BACT</name>
<comment type="caution">
    <text evidence="5">The sequence shown here is derived from an EMBL/GenBank/DDBJ whole genome shotgun (WGS) entry which is preliminary data.</text>
</comment>
<sequence length="102" mass="11644">MAKWVIKKGDKKEPFRAAKITSAIRGACKDAHLPAKRTKTVVNKVSRAVLKFAAKRKVVVRTSDLQKVALRHLGGMEPKAARAWRKYDAARRARRARARRRR</sequence>
<dbReference type="EMBL" id="LCQK01000002">
    <property type="protein sequence ID" value="KKW15054.1"/>
    <property type="molecule type" value="Genomic_DNA"/>
</dbReference>
<evidence type="ECO:0000256" key="1">
    <source>
        <dbReference type="ARBA" id="ARBA00022741"/>
    </source>
</evidence>
<dbReference type="GO" id="GO:0005524">
    <property type="term" value="F:ATP binding"/>
    <property type="evidence" value="ECO:0007669"/>
    <property type="project" value="UniProtKB-UniRule"/>
</dbReference>
<dbReference type="Proteomes" id="UP000034224">
    <property type="component" value="Unassembled WGS sequence"/>
</dbReference>
<dbReference type="PROSITE" id="PS51161">
    <property type="entry name" value="ATP_CONE"/>
    <property type="match status" value="1"/>
</dbReference>
<proteinExistence type="predicted"/>
<evidence type="ECO:0000256" key="3">
    <source>
        <dbReference type="PROSITE-ProRule" id="PRU00492"/>
    </source>
</evidence>
<dbReference type="AlphaFoldDB" id="A0A0G1Z7U8"/>
<protein>
    <recommendedName>
        <fullName evidence="4">ATP-cone domain-containing protein</fullName>
    </recommendedName>
</protein>
<dbReference type="InterPro" id="IPR005144">
    <property type="entry name" value="ATP-cone_dom"/>
</dbReference>
<gene>
    <name evidence="5" type="ORF">UY55_C0002G0112</name>
</gene>
<evidence type="ECO:0000256" key="2">
    <source>
        <dbReference type="ARBA" id="ARBA00022840"/>
    </source>
</evidence>
<evidence type="ECO:0000313" key="6">
    <source>
        <dbReference type="Proteomes" id="UP000034224"/>
    </source>
</evidence>
<reference evidence="5 6" key="1">
    <citation type="journal article" date="2015" name="Nature">
        <title>rRNA introns, odd ribosomes, and small enigmatic genomes across a large radiation of phyla.</title>
        <authorList>
            <person name="Brown C.T."/>
            <person name="Hug L.A."/>
            <person name="Thomas B.C."/>
            <person name="Sharon I."/>
            <person name="Castelle C.J."/>
            <person name="Singh A."/>
            <person name="Wilkins M.J."/>
            <person name="Williams K.H."/>
            <person name="Banfield J.F."/>
        </authorList>
    </citation>
    <scope>NUCLEOTIDE SEQUENCE [LARGE SCALE GENOMIC DNA]</scope>
</reference>
<evidence type="ECO:0000259" key="4">
    <source>
        <dbReference type="PROSITE" id="PS51161"/>
    </source>
</evidence>
<feature type="domain" description="ATP-cone" evidence="4">
    <location>
        <begin position="3"/>
        <end position="95"/>
    </location>
</feature>
<dbReference type="Pfam" id="PF03477">
    <property type="entry name" value="ATP-cone"/>
    <property type="match status" value="1"/>
</dbReference>
<dbReference type="STRING" id="1618665.UY55_C0002G0112"/>
<accession>A0A0G1Z7U8</accession>
<organism evidence="5 6">
    <name type="scientific">Candidatus Jorgensenbacteria bacterium GW2011_GWB1_50_10</name>
    <dbReference type="NCBI Taxonomy" id="1618665"/>
    <lineage>
        <taxon>Bacteria</taxon>
        <taxon>Candidatus Joergenseniibacteriota</taxon>
    </lineage>
</organism>